<protein>
    <submittedName>
        <fullName evidence="2">RTA1 like protein-domain-containing protein</fullName>
    </submittedName>
</protein>
<keyword evidence="3" id="KW-1185">Reference proteome</keyword>
<dbReference type="Proteomes" id="UP001408356">
    <property type="component" value="Unassembled WGS sequence"/>
</dbReference>
<keyword evidence="1" id="KW-1133">Transmembrane helix</keyword>
<evidence type="ECO:0000313" key="2">
    <source>
        <dbReference type="EMBL" id="KAK9414025.1"/>
    </source>
</evidence>
<reference evidence="2 3" key="1">
    <citation type="journal article" date="2024" name="J. Plant Pathol.">
        <title>Sequence and assembly of the genome of Seiridium unicorne, isolate CBS 538.82, causal agent of cypress canker disease.</title>
        <authorList>
            <person name="Scali E."/>
            <person name="Rocca G.D."/>
            <person name="Danti R."/>
            <person name="Garbelotto M."/>
            <person name="Barberini S."/>
            <person name="Baroncelli R."/>
            <person name="Emiliani G."/>
        </authorList>
    </citation>
    <scope>NUCLEOTIDE SEQUENCE [LARGE SCALE GENOMIC DNA]</scope>
    <source>
        <strain evidence="2 3">BM-138-508</strain>
    </source>
</reference>
<evidence type="ECO:0000256" key="1">
    <source>
        <dbReference type="SAM" id="Phobius"/>
    </source>
</evidence>
<proteinExistence type="predicted"/>
<comment type="caution">
    <text evidence="2">The sequence shown here is derived from an EMBL/GenBank/DDBJ whole genome shotgun (WGS) entry which is preliminary data.</text>
</comment>
<name>A0ABR2UHC4_9PEZI</name>
<gene>
    <name evidence="2" type="ORF">SUNI508_11351</name>
</gene>
<keyword evidence="1" id="KW-0812">Transmembrane</keyword>
<feature type="transmembrane region" description="Helical" evidence="1">
    <location>
        <begin position="12"/>
        <end position="31"/>
    </location>
</feature>
<organism evidence="2 3">
    <name type="scientific">Seiridium unicorne</name>
    <dbReference type="NCBI Taxonomy" id="138068"/>
    <lineage>
        <taxon>Eukaryota</taxon>
        <taxon>Fungi</taxon>
        <taxon>Dikarya</taxon>
        <taxon>Ascomycota</taxon>
        <taxon>Pezizomycotina</taxon>
        <taxon>Sordariomycetes</taxon>
        <taxon>Xylariomycetidae</taxon>
        <taxon>Amphisphaeriales</taxon>
        <taxon>Sporocadaceae</taxon>
        <taxon>Seiridium</taxon>
    </lineage>
</organism>
<sequence>MRKEKKFLVSDGLSVALAAIALAVFHLGFFYPSMRTAPPKSTAGTRVAS</sequence>
<accession>A0ABR2UHC4</accession>
<evidence type="ECO:0000313" key="3">
    <source>
        <dbReference type="Proteomes" id="UP001408356"/>
    </source>
</evidence>
<dbReference type="EMBL" id="JARVKF010000430">
    <property type="protein sequence ID" value="KAK9414025.1"/>
    <property type="molecule type" value="Genomic_DNA"/>
</dbReference>
<keyword evidence="1" id="KW-0472">Membrane</keyword>